<evidence type="ECO:0000313" key="6">
    <source>
        <dbReference type="EMBL" id="KAK4264172.1"/>
    </source>
</evidence>
<keyword evidence="2" id="KW-0238">DNA-binding</keyword>
<dbReference type="GO" id="GO:0006355">
    <property type="term" value="P:regulation of DNA-templated transcription"/>
    <property type="evidence" value="ECO:0007669"/>
    <property type="project" value="InterPro"/>
</dbReference>
<evidence type="ECO:0000259" key="5">
    <source>
        <dbReference type="PROSITE" id="PS51005"/>
    </source>
</evidence>
<comment type="caution">
    <text evidence="6">The sequence shown here is derived from an EMBL/GenBank/DDBJ whole genome shotgun (WGS) entry which is preliminary data.</text>
</comment>
<dbReference type="PROSITE" id="PS51005">
    <property type="entry name" value="NAC"/>
    <property type="match status" value="1"/>
</dbReference>
<keyword evidence="3" id="KW-0804">Transcription</keyword>
<dbReference type="InterPro" id="IPR003441">
    <property type="entry name" value="NAC-dom"/>
</dbReference>
<dbReference type="GO" id="GO:0000976">
    <property type="term" value="F:transcription cis-regulatory region binding"/>
    <property type="evidence" value="ECO:0007669"/>
    <property type="project" value="UniProtKB-ARBA"/>
</dbReference>
<feature type="domain" description="NAC" evidence="5">
    <location>
        <begin position="17"/>
        <end position="167"/>
    </location>
</feature>
<keyword evidence="4" id="KW-0539">Nucleus</keyword>
<proteinExistence type="predicted"/>
<dbReference type="EMBL" id="JAWXYG010000008">
    <property type="protein sequence ID" value="KAK4264172.1"/>
    <property type="molecule type" value="Genomic_DNA"/>
</dbReference>
<reference evidence="6" key="1">
    <citation type="submission" date="2023-10" db="EMBL/GenBank/DDBJ databases">
        <title>Chromosome-level genome of the transformable northern wattle, Acacia crassicarpa.</title>
        <authorList>
            <person name="Massaro I."/>
            <person name="Sinha N.R."/>
            <person name="Poethig S."/>
            <person name="Leichty A.R."/>
        </authorList>
    </citation>
    <scope>NUCLEOTIDE SEQUENCE</scope>
    <source>
        <strain evidence="6">Acra3RX</strain>
        <tissue evidence="6">Leaf</tissue>
    </source>
</reference>
<dbReference type="Gene3D" id="2.170.150.80">
    <property type="entry name" value="NAC domain"/>
    <property type="match status" value="1"/>
</dbReference>
<protein>
    <recommendedName>
        <fullName evidence="5">NAC domain-containing protein</fullName>
    </recommendedName>
</protein>
<evidence type="ECO:0000256" key="4">
    <source>
        <dbReference type="ARBA" id="ARBA00023242"/>
    </source>
</evidence>
<name>A0AAE1ME88_9FABA</name>
<dbReference type="PANTHER" id="PTHR31744:SF104">
    <property type="entry name" value="NAC DOMAIN-CONTAINING PROTEIN 100"/>
    <property type="match status" value="1"/>
</dbReference>
<gene>
    <name evidence="6" type="ORF">QN277_025381</name>
</gene>
<sequence>MESVCVTYNKDVDRMNLPPGFRFHPTDEELITHYLFNKVTLTNFSAIAIGEADLNRSEPWDLPRKAKMGEKEWYFFCVRDRKYPTGLRTNRATEAGYWKATGKDREIYRGKSLVGMKKTLVFYRGRAPKGEKTDWVMHEFRLDGKFSVHNLPKTAKKEWVVCKLFWKNYSGNKTHMRFEVESTENGLGSSVLLPPLADSSPFIGKTEPKVTESAYVSCFSIAIGDQRNQEGIFDSLGNSILRIPSNYSQILPRTPLYSAQPYQAHGNFCRQNQKNLLEAFLENHGSNMRNGFNPKGEQFVSVSQETSLTTDMNPEISSVMVSSFGVGRRVFENNDQQNLSAFPMDRDGLWNY</sequence>
<dbReference type="InterPro" id="IPR036093">
    <property type="entry name" value="NAC_dom_sf"/>
</dbReference>
<keyword evidence="1" id="KW-0805">Transcription regulation</keyword>
<organism evidence="6 7">
    <name type="scientific">Acacia crassicarpa</name>
    <name type="common">northern wattle</name>
    <dbReference type="NCBI Taxonomy" id="499986"/>
    <lineage>
        <taxon>Eukaryota</taxon>
        <taxon>Viridiplantae</taxon>
        <taxon>Streptophyta</taxon>
        <taxon>Embryophyta</taxon>
        <taxon>Tracheophyta</taxon>
        <taxon>Spermatophyta</taxon>
        <taxon>Magnoliopsida</taxon>
        <taxon>eudicotyledons</taxon>
        <taxon>Gunneridae</taxon>
        <taxon>Pentapetalae</taxon>
        <taxon>rosids</taxon>
        <taxon>fabids</taxon>
        <taxon>Fabales</taxon>
        <taxon>Fabaceae</taxon>
        <taxon>Caesalpinioideae</taxon>
        <taxon>mimosoid clade</taxon>
        <taxon>Acacieae</taxon>
        <taxon>Acacia</taxon>
    </lineage>
</organism>
<evidence type="ECO:0000256" key="2">
    <source>
        <dbReference type="ARBA" id="ARBA00023125"/>
    </source>
</evidence>
<keyword evidence="7" id="KW-1185">Reference proteome</keyword>
<dbReference type="FunFam" id="2.170.150.80:FF:000006">
    <property type="entry name" value="NAC domain-containing protein 100-like"/>
    <property type="match status" value="1"/>
</dbReference>
<evidence type="ECO:0000313" key="7">
    <source>
        <dbReference type="Proteomes" id="UP001293593"/>
    </source>
</evidence>
<evidence type="ECO:0000256" key="3">
    <source>
        <dbReference type="ARBA" id="ARBA00023163"/>
    </source>
</evidence>
<accession>A0AAE1ME88</accession>
<evidence type="ECO:0000256" key="1">
    <source>
        <dbReference type="ARBA" id="ARBA00023015"/>
    </source>
</evidence>
<dbReference type="AlphaFoldDB" id="A0AAE1ME88"/>
<dbReference type="Proteomes" id="UP001293593">
    <property type="component" value="Unassembled WGS sequence"/>
</dbReference>
<dbReference type="PANTHER" id="PTHR31744">
    <property type="entry name" value="PROTEIN CUP-SHAPED COTYLEDON 2-RELATED"/>
    <property type="match status" value="1"/>
</dbReference>
<dbReference type="Pfam" id="PF02365">
    <property type="entry name" value="NAM"/>
    <property type="match status" value="1"/>
</dbReference>
<dbReference type="SUPFAM" id="SSF101941">
    <property type="entry name" value="NAC domain"/>
    <property type="match status" value="1"/>
</dbReference>